<dbReference type="Proteomes" id="UP000824881">
    <property type="component" value="Unassembled WGS sequence"/>
</dbReference>
<accession>A0ACB7IZ38</accession>
<sequence length="239" mass="26338">MLRRYVHLRHLIAGPFLSPPSPIVYLQRWCSGSVDSSLDPSRRQNKQSTSKFETSPTGNPNKSSMANSDTGKEGPIALPPTKRLAIVTCMDARINPFSQLGIDLGEAHIIRNAGGVAYVRHLFVTVQNSVSFSRDALRSLIISQRLLGTREIAVYHHTGCGLVTMTTPGLQKLVKDADPTNAEAGKQIDNIDFLEYGPDLEKSVRDDVQFLQNSPLILKGTKITGWIWDVETEKASQVV</sequence>
<dbReference type="EMBL" id="WQMT02000005">
    <property type="protein sequence ID" value="KAG9223136.1"/>
    <property type="molecule type" value="Genomic_DNA"/>
</dbReference>
<evidence type="ECO:0000313" key="1">
    <source>
        <dbReference type="EMBL" id="KAG9223136.1"/>
    </source>
</evidence>
<organism evidence="1 2">
    <name type="scientific">Pleurotus cornucopiae</name>
    <name type="common">Cornucopia mushroom</name>
    <dbReference type="NCBI Taxonomy" id="5321"/>
    <lineage>
        <taxon>Eukaryota</taxon>
        <taxon>Fungi</taxon>
        <taxon>Dikarya</taxon>
        <taxon>Basidiomycota</taxon>
        <taxon>Agaricomycotina</taxon>
        <taxon>Agaricomycetes</taxon>
        <taxon>Agaricomycetidae</taxon>
        <taxon>Agaricales</taxon>
        <taxon>Pleurotineae</taxon>
        <taxon>Pleurotaceae</taxon>
        <taxon>Pleurotus</taxon>
    </lineage>
</organism>
<reference evidence="1 2" key="1">
    <citation type="journal article" date="2021" name="Appl. Environ. Microbiol.">
        <title>Genetic linkage and physical mapping for an oyster mushroom Pleurotus cornucopiae and QTL analysis for the trait cap color.</title>
        <authorList>
            <person name="Zhang Y."/>
            <person name="Gao W."/>
            <person name="Sonnenberg A."/>
            <person name="Chen Q."/>
            <person name="Zhang J."/>
            <person name="Huang C."/>
        </authorList>
    </citation>
    <scope>NUCLEOTIDE SEQUENCE [LARGE SCALE GENOMIC DNA]</scope>
    <source>
        <strain evidence="1">CCMSSC00406</strain>
    </source>
</reference>
<proteinExistence type="predicted"/>
<comment type="caution">
    <text evidence="1">The sequence shown here is derived from an EMBL/GenBank/DDBJ whole genome shotgun (WGS) entry which is preliminary data.</text>
</comment>
<keyword evidence="2" id="KW-1185">Reference proteome</keyword>
<protein>
    <submittedName>
        <fullName evidence="1">Uncharacterized protein</fullName>
    </submittedName>
</protein>
<name>A0ACB7IZ38_PLECO</name>
<evidence type="ECO:0000313" key="2">
    <source>
        <dbReference type="Proteomes" id="UP000824881"/>
    </source>
</evidence>
<gene>
    <name evidence="1" type="ORF">CCMSSC00406_0000175</name>
</gene>